<dbReference type="PANTHER" id="PTHR31845">
    <property type="entry name" value="FINGER DOMAIN PROTEIN, PUTATIVE-RELATED"/>
    <property type="match status" value="1"/>
</dbReference>
<gene>
    <name evidence="8" type="ORF">SLS63_002330</name>
</gene>
<dbReference type="EMBL" id="JAKNSF020000006">
    <property type="protein sequence ID" value="KAK7737997.1"/>
    <property type="molecule type" value="Genomic_DNA"/>
</dbReference>
<dbReference type="InterPro" id="IPR051089">
    <property type="entry name" value="prtT"/>
</dbReference>
<reference evidence="8 9" key="1">
    <citation type="submission" date="2024-02" db="EMBL/GenBank/DDBJ databases">
        <title>De novo assembly and annotation of 12 fungi associated with fruit tree decline syndrome in Ontario, Canada.</title>
        <authorList>
            <person name="Sulman M."/>
            <person name="Ellouze W."/>
            <person name="Ilyukhin E."/>
        </authorList>
    </citation>
    <scope>NUCLEOTIDE SEQUENCE [LARGE SCALE GENOMIC DNA]</scope>
    <source>
        <strain evidence="8 9">M169</strain>
    </source>
</reference>
<keyword evidence="5" id="KW-0539">Nucleus</keyword>
<proteinExistence type="predicted"/>
<evidence type="ECO:0000256" key="2">
    <source>
        <dbReference type="ARBA" id="ARBA00023015"/>
    </source>
</evidence>
<evidence type="ECO:0000313" key="8">
    <source>
        <dbReference type="EMBL" id="KAK7737997.1"/>
    </source>
</evidence>
<accession>A0ABR1PJ37</accession>
<name>A0ABR1PJ37_DIAER</name>
<evidence type="ECO:0000256" key="5">
    <source>
        <dbReference type="ARBA" id="ARBA00023242"/>
    </source>
</evidence>
<keyword evidence="9" id="KW-1185">Reference proteome</keyword>
<keyword evidence="6" id="KW-1133">Transmembrane helix</keyword>
<comment type="subcellular location">
    <subcellularLocation>
        <location evidence="1">Nucleus</location>
    </subcellularLocation>
</comment>
<evidence type="ECO:0000256" key="6">
    <source>
        <dbReference type="SAM" id="Phobius"/>
    </source>
</evidence>
<feature type="transmembrane region" description="Helical" evidence="6">
    <location>
        <begin position="46"/>
        <end position="66"/>
    </location>
</feature>
<dbReference type="PANTHER" id="PTHR31845:SF17">
    <property type="entry name" value="ZN(II)2CYS6 TRANSCRIPTION FACTOR (EUROFUNG)"/>
    <property type="match status" value="1"/>
</dbReference>
<dbReference type="InterPro" id="IPR007219">
    <property type="entry name" value="XnlR_reg_dom"/>
</dbReference>
<sequence length="334" mass="37858">MRNPFVGLLDETLHTPEYVYSASFTLFSVICALGCAVSLNPRDRALYPVLLSLATGNISWCVAASVRSLEIIQAIINMQFWAPISPRQSDDPYWLYLVHAVQLAREIGIDRPATIAEHVRNTAPNAPDDSRERLFRNYERTWLATFIADKSFGIITGRTHCVRWKEISTGASAWWQKPMTGPQDRMISGSIEMRGQLLEALERRRRIESTSASIPNWHLETYGMLTQTRNARCTPDDLPSSEYLPILAFYMDHSLLVLNAQALRDITAVNEPTTSTATLTISRRTLEVATRTLDLVLTDRTMSELLLGFQNNQYIMICHAATEILRVGLQCYFR</sequence>
<keyword evidence="6" id="KW-0472">Membrane</keyword>
<feature type="domain" description="Xylanolytic transcriptional activator regulatory" evidence="7">
    <location>
        <begin position="18"/>
        <end position="159"/>
    </location>
</feature>
<evidence type="ECO:0000256" key="3">
    <source>
        <dbReference type="ARBA" id="ARBA00023125"/>
    </source>
</evidence>
<feature type="transmembrane region" description="Helical" evidence="6">
    <location>
        <begin position="20"/>
        <end position="39"/>
    </location>
</feature>
<comment type="caution">
    <text evidence="8">The sequence shown here is derived from an EMBL/GenBank/DDBJ whole genome shotgun (WGS) entry which is preliminary data.</text>
</comment>
<evidence type="ECO:0000256" key="4">
    <source>
        <dbReference type="ARBA" id="ARBA00023163"/>
    </source>
</evidence>
<evidence type="ECO:0000256" key="1">
    <source>
        <dbReference type="ARBA" id="ARBA00004123"/>
    </source>
</evidence>
<protein>
    <recommendedName>
        <fullName evidence="7">Xylanolytic transcriptional activator regulatory domain-containing protein</fullName>
    </recommendedName>
</protein>
<dbReference type="CDD" id="cd12148">
    <property type="entry name" value="fungal_TF_MHR"/>
    <property type="match status" value="1"/>
</dbReference>
<keyword evidence="4" id="KW-0804">Transcription</keyword>
<keyword evidence="6" id="KW-0812">Transmembrane</keyword>
<evidence type="ECO:0000313" key="9">
    <source>
        <dbReference type="Proteomes" id="UP001430848"/>
    </source>
</evidence>
<organism evidence="8 9">
    <name type="scientific">Diaporthe eres</name>
    <name type="common">Phomopsis oblonga</name>
    <dbReference type="NCBI Taxonomy" id="83184"/>
    <lineage>
        <taxon>Eukaryota</taxon>
        <taxon>Fungi</taxon>
        <taxon>Dikarya</taxon>
        <taxon>Ascomycota</taxon>
        <taxon>Pezizomycotina</taxon>
        <taxon>Sordariomycetes</taxon>
        <taxon>Sordariomycetidae</taxon>
        <taxon>Diaporthales</taxon>
        <taxon>Diaporthaceae</taxon>
        <taxon>Diaporthe</taxon>
        <taxon>Diaporthe eres species complex</taxon>
    </lineage>
</organism>
<dbReference type="Pfam" id="PF04082">
    <property type="entry name" value="Fungal_trans"/>
    <property type="match status" value="1"/>
</dbReference>
<keyword evidence="3" id="KW-0238">DNA-binding</keyword>
<keyword evidence="2" id="KW-0805">Transcription regulation</keyword>
<evidence type="ECO:0000259" key="7">
    <source>
        <dbReference type="Pfam" id="PF04082"/>
    </source>
</evidence>
<dbReference type="Proteomes" id="UP001430848">
    <property type="component" value="Unassembled WGS sequence"/>
</dbReference>